<dbReference type="KEGG" id="pbap:Pla133_42170"/>
<dbReference type="InterPro" id="IPR000551">
    <property type="entry name" value="MerR-type_HTH_dom"/>
</dbReference>
<accession>A0A518BQ57</accession>
<organism evidence="3 4">
    <name type="scientific">Engelhardtia mirabilis</name>
    <dbReference type="NCBI Taxonomy" id="2528011"/>
    <lineage>
        <taxon>Bacteria</taxon>
        <taxon>Pseudomonadati</taxon>
        <taxon>Planctomycetota</taxon>
        <taxon>Planctomycetia</taxon>
        <taxon>Planctomycetia incertae sedis</taxon>
        <taxon>Engelhardtia</taxon>
    </lineage>
</organism>
<dbReference type="RefSeq" id="WP_419191773.1">
    <property type="nucleotide sequence ID" value="NZ_CP036287.1"/>
</dbReference>
<feature type="domain" description="HTH merR-type" evidence="2">
    <location>
        <begin position="7"/>
        <end position="76"/>
    </location>
</feature>
<evidence type="ECO:0000313" key="4">
    <source>
        <dbReference type="Proteomes" id="UP000316921"/>
    </source>
</evidence>
<reference evidence="3 4" key="1">
    <citation type="submission" date="2019-02" db="EMBL/GenBank/DDBJ databases">
        <title>Deep-cultivation of Planctomycetes and their phenomic and genomic characterization uncovers novel biology.</title>
        <authorList>
            <person name="Wiegand S."/>
            <person name="Jogler M."/>
            <person name="Boedeker C."/>
            <person name="Pinto D."/>
            <person name="Vollmers J."/>
            <person name="Rivas-Marin E."/>
            <person name="Kohn T."/>
            <person name="Peeters S.H."/>
            <person name="Heuer A."/>
            <person name="Rast P."/>
            <person name="Oberbeckmann S."/>
            <person name="Bunk B."/>
            <person name="Jeske O."/>
            <person name="Meyerdierks A."/>
            <person name="Storesund J.E."/>
            <person name="Kallscheuer N."/>
            <person name="Luecker S."/>
            <person name="Lage O.M."/>
            <person name="Pohl T."/>
            <person name="Merkel B.J."/>
            <person name="Hornburger P."/>
            <person name="Mueller R.-W."/>
            <person name="Bruemmer F."/>
            <person name="Labrenz M."/>
            <person name="Spormann A.M."/>
            <person name="Op den Camp H."/>
            <person name="Overmann J."/>
            <person name="Amann R."/>
            <person name="Jetten M.S.M."/>
            <person name="Mascher T."/>
            <person name="Medema M.H."/>
            <person name="Devos D.P."/>
            <person name="Kaster A.-K."/>
            <person name="Ovreas L."/>
            <person name="Rohde M."/>
            <person name="Galperin M.Y."/>
            <person name="Jogler C."/>
        </authorList>
    </citation>
    <scope>NUCLEOTIDE SEQUENCE [LARGE SCALE GENOMIC DNA]</scope>
    <source>
        <strain evidence="3 4">Pla133</strain>
    </source>
</reference>
<dbReference type="PANTHER" id="PTHR30204:SF97">
    <property type="entry name" value="MERR FAMILY REGULATORY PROTEIN"/>
    <property type="match status" value="1"/>
</dbReference>
<dbReference type="SMART" id="SM00422">
    <property type="entry name" value="HTH_MERR"/>
    <property type="match status" value="1"/>
</dbReference>
<dbReference type="EMBL" id="CP036287">
    <property type="protein sequence ID" value="QDU69101.1"/>
    <property type="molecule type" value="Genomic_DNA"/>
</dbReference>
<dbReference type="PANTHER" id="PTHR30204">
    <property type="entry name" value="REDOX-CYCLING DRUG-SENSING TRANSCRIPTIONAL ACTIVATOR SOXR"/>
    <property type="match status" value="1"/>
</dbReference>
<evidence type="ECO:0000313" key="3">
    <source>
        <dbReference type="EMBL" id="QDU69101.1"/>
    </source>
</evidence>
<keyword evidence="4" id="KW-1185">Reference proteome</keyword>
<evidence type="ECO:0000256" key="1">
    <source>
        <dbReference type="ARBA" id="ARBA00023125"/>
    </source>
</evidence>
<dbReference type="GO" id="GO:0003677">
    <property type="term" value="F:DNA binding"/>
    <property type="evidence" value="ECO:0007669"/>
    <property type="project" value="UniProtKB-KW"/>
</dbReference>
<dbReference type="AlphaFoldDB" id="A0A518BQ57"/>
<dbReference type="SUPFAM" id="SSF46955">
    <property type="entry name" value="Putative DNA-binding domain"/>
    <property type="match status" value="1"/>
</dbReference>
<gene>
    <name evidence="3" type="primary">zntR</name>
    <name evidence="3" type="ORF">Pla133_42170</name>
</gene>
<dbReference type="Pfam" id="PF13411">
    <property type="entry name" value="MerR_1"/>
    <property type="match status" value="1"/>
</dbReference>
<keyword evidence="1" id="KW-0238">DNA-binding</keyword>
<evidence type="ECO:0000259" key="2">
    <source>
        <dbReference type="PROSITE" id="PS50937"/>
    </source>
</evidence>
<dbReference type="InterPro" id="IPR047057">
    <property type="entry name" value="MerR_fam"/>
</dbReference>
<dbReference type="GO" id="GO:0003700">
    <property type="term" value="F:DNA-binding transcription factor activity"/>
    <property type="evidence" value="ECO:0007669"/>
    <property type="project" value="InterPro"/>
</dbReference>
<name>A0A518BQ57_9BACT</name>
<dbReference type="Proteomes" id="UP000316921">
    <property type="component" value="Chromosome"/>
</dbReference>
<sequence>MTDREELLKIGEFARLAGTNLRTLRYYEELGLMHPASRSEGGFRYYRRTDLNRLNMIRNLQELGLQLERIGELLETRTKGLSRGEFVNRVRRALAEQDRLIADRVEQLQAQRAKLAEASCKLGLCEGCEHFPNPENNFCEPCQNSGEVLPEHLSALF</sequence>
<dbReference type="PRINTS" id="PR00040">
    <property type="entry name" value="HTHMERR"/>
</dbReference>
<protein>
    <submittedName>
        <fullName evidence="3">HTH-type transcriptional regulator ZntR</fullName>
    </submittedName>
</protein>
<dbReference type="PROSITE" id="PS50937">
    <property type="entry name" value="HTH_MERR_2"/>
    <property type="match status" value="1"/>
</dbReference>
<dbReference type="InterPro" id="IPR009061">
    <property type="entry name" value="DNA-bd_dom_put_sf"/>
</dbReference>
<dbReference type="Gene3D" id="1.10.1660.10">
    <property type="match status" value="1"/>
</dbReference>
<proteinExistence type="predicted"/>